<sequence length="111" mass="11925">MKKIQYEDLSTESLTSLLRNKESFEVVGLSGRMGSAVTAVENKIESAGMKCRIYTFGRIAAAGGSFFGGITGVVGLASAVGIAAHNLATFNPDYEIAKYPIDNRIVIKYKK</sequence>
<keyword evidence="1" id="KW-1133">Transmembrane helix</keyword>
<dbReference type="EMBL" id="KU144998">
    <property type="protein sequence ID" value="AMK59636.1"/>
    <property type="molecule type" value="Genomic_DNA"/>
</dbReference>
<keyword evidence="1" id="KW-0472">Membrane</keyword>
<accession>A0A140E024</accession>
<protein>
    <submittedName>
        <fullName evidence="2">Uncharacterized protein</fullName>
    </submittedName>
</protein>
<reference evidence="2" key="1">
    <citation type="journal article" date="2016" name="Appl. Environ. Microbiol.">
        <title>Functional Metagenomics of a Biostimulated Petroleum-Contaminated Soil Reveals an Extraordinary Diversity of Extradiol Dioxygenases.</title>
        <authorList>
            <person name="Terron-Gonzalez L."/>
            <person name="Martin-Cabello G."/>
            <person name="Ferrer M."/>
            <person name="Santero E."/>
        </authorList>
    </citation>
    <scope>NUCLEOTIDE SEQUENCE</scope>
</reference>
<dbReference type="AlphaFoldDB" id="A0A140E024"/>
<keyword evidence="1" id="KW-0812">Transmembrane</keyword>
<evidence type="ECO:0000313" key="2">
    <source>
        <dbReference type="EMBL" id="AMK59636.1"/>
    </source>
</evidence>
<proteinExistence type="predicted"/>
<name>A0A140E024_9BACT</name>
<organism evidence="2">
    <name type="scientific">uncultured bacterium UPO78</name>
    <dbReference type="NCBI Taxonomy" id="1776995"/>
    <lineage>
        <taxon>Bacteria</taxon>
        <taxon>environmental samples</taxon>
    </lineage>
</organism>
<evidence type="ECO:0000256" key="1">
    <source>
        <dbReference type="SAM" id="Phobius"/>
    </source>
</evidence>
<feature type="transmembrane region" description="Helical" evidence="1">
    <location>
        <begin position="59"/>
        <end position="84"/>
    </location>
</feature>